<evidence type="ECO:0008006" key="3">
    <source>
        <dbReference type="Google" id="ProtNLM"/>
    </source>
</evidence>
<accession>A0ABV5F3C7</accession>
<proteinExistence type="predicted"/>
<gene>
    <name evidence="1" type="ORF">ACFFVB_12725</name>
</gene>
<dbReference type="Proteomes" id="UP001589605">
    <property type="component" value="Unassembled WGS sequence"/>
</dbReference>
<dbReference type="RefSeq" id="WP_382383299.1">
    <property type="nucleotide sequence ID" value="NZ_JBHMEZ010000012.1"/>
</dbReference>
<comment type="caution">
    <text evidence="1">The sequence shown here is derived from an EMBL/GenBank/DDBJ whole genome shotgun (WGS) entry which is preliminary data.</text>
</comment>
<reference evidence="1 2" key="1">
    <citation type="submission" date="2024-09" db="EMBL/GenBank/DDBJ databases">
        <authorList>
            <person name="Sun Q."/>
            <person name="Mori K."/>
        </authorList>
    </citation>
    <scope>NUCLEOTIDE SEQUENCE [LARGE SCALE GENOMIC DNA]</scope>
    <source>
        <strain evidence="1 2">CECT 8286</strain>
    </source>
</reference>
<evidence type="ECO:0000313" key="1">
    <source>
        <dbReference type="EMBL" id="MFB9053943.1"/>
    </source>
</evidence>
<organism evidence="1 2">
    <name type="scientific">Formosa undariae</name>
    <dbReference type="NCBI Taxonomy" id="1325436"/>
    <lineage>
        <taxon>Bacteria</taxon>
        <taxon>Pseudomonadati</taxon>
        <taxon>Bacteroidota</taxon>
        <taxon>Flavobacteriia</taxon>
        <taxon>Flavobacteriales</taxon>
        <taxon>Flavobacteriaceae</taxon>
        <taxon>Formosa</taxon>
    </lineage>
</organism>
<name>A0ABV5F3C7_9FLAO</name>
<protein>
    <recommendedName>
        <fullName evidence="3">DUF695 domain-containing protein</fullName>
    </recommendedName>
</protein>
<dbReference type="EMBL" id="JBHMEZ010000012">
    <property type="protein sequence ID" value="MFB9053943.1"/>
    <property type="molecule type" value="Genomic_DNA"/>
</dbReference>
<sequence>MITLFNKAHFSYTNAKQIPKKKMNQDRFSELIKSFLIENFPEFIKTISYKEDKSFDCALRNPTDEFSIWVATYDAEITIGLEDPSGKTEIHTHISCDEDADINEALSELSTLINDIKTGHVVLYYSDKTGFQWTDNINLILERKNTLENIQVYHWK</sequence>
<evidence type="ECO:0000313" key="2">
    <source>
        <dbReference type="Proteomes" id="UP001589605"/>
    </source>
</evidence>
<keyword evidence="2" id="KW-1185">Reference proteome</keyword>